<keyword evidence="3" id="KW-1185">Reference proteome</keyword>
<accession>A0AAE3GZ68</accession>
<feature type="domain" description="HNH nuclease" evidence="1">
    <location>
        <begin position="71"/>
        <end position="121"/>
    </location>
</feature>
<evidence type="ECO:0000313" key="2">
    <source>
        <dbReference type="EMBL" id="MCP9761957.1"/>
    </source>
</evidence>
<proteinExistence type="predicted"/>
<dbReference type="Pfam" id="PF14279">
    <property type="entry name" value="HNH_5"/>
    <property type="match status" value="1"/>
</dbReference>
<dbReference type="InterPro" id="IPR003615">
    <property type="entry name" value="HNH_nuc"/>
</dbReference>
<keyword evidence="2" id="KW-0540">Nuclease</keyword>
<dbReference type="PANTHER" id="PTHR33877">
    <property type="entry name" value="SLL1193 PROTEIN"/>
    <property type="match status" value="1"/>
</dbReference>
<keyword evidence="2" id="KW-0255">Endonuclease</keyword>
<organism evidence="2 3">
    <name type="scientific">Lacihabitans soyangensis</name>
    <dbReference type="NCBI Taxonomy" id="869394"/>
    <lineage>
        <taxon>Bacteria</taxon>
        <taxon>Pseudomonadati</taxon>
        <taxon>Bacteroidota</taxon>
        <taxon>Cytophagia</taxon>
        <taxon>Cytophagales</taxon>
        <taxon>Leadbetterellaceae</taxon>
        <taxon>Lacihabitans</taxon>
    </lineage>
</organism>
<keyword evidence="2" id="KW-0378">Hydrolase</keyword>
<reference evidence="2 3" key="1">
    <citation type="submission" date="2018-11" db="EMBL/GenBank/DDBJ databases">
        <title>Novel bacteria species description.</title>
        <authorList>
            <person name="Han J.-H."/>
        </authorList>
    </citation>
    <scope>NUCLEOTIDE SEQUENCE [LARGE SCALE GENOMIC DNA]</scope>
    <source>
        <strain evidence="2 3">KCTC23259</strain>
    </source>
</reference>
<sequence length="167" mass="19248">MGRKVLILNADYRAISICTVPKAFLLVYLNKAELVAENPKDKIRTINKNYPLPSIIRLNSYVSVPFRNVVMTRQNIFKRDNNTCAYCGKQTDLTLDHVMPKSRGGKTHWENLVTACKRCNSEKGSYTPEEAKMNLKIKPFKPTFLMFVRDCSGNLEENWLPFLSKNR</sequence>
<protein>
    <submittedName>
        <fullName evidence="2">HNH endonuclease</fullName>
    </submittedName>
</protein>
<dbReference type="PANTHER" id="PTHR33877:SF2">
    <property type="entry name" value="OS07G0170200 PROTEIN"/>
    <property type="match status" value="1"/>
</dbReference>
<dbReference type="AlphaFoldDB" id="A0AAE3GZ68"/>
<gene>
    <name evidence="2" type="ORF">EGI31_03250</name>
</gene>
<comment type="caution">
    <text evidence="2">The sequence shown here is derived from an EMBL/GenBank/DDBJ whole genome shotgun (WGS) entry which is preliminary data.</text>
</comment>
<dbReference type="Gene3D" id="1.10.30.50">
    <property type="match status" value="1"/>
</dbReference>
<evidence type="ECO:0000313" key="3">
    <source>
        <dbReference type="Proteomes" id="UP001204144"/>
    </source>
</evidence>
<dbReference type="InterPro" id="IPR029471">
    <property type="entry name" value="HNH_5"/>
</dbReference>
<dbReference type="RefSeq" id="WP_255035707.1">
    <property type="nucleotide sequence ID" value="NZ_RJUF01000004.1"/>
</dbReference>
<dbReference type="EMBL" id="RJUF01000004">
    <property type="protein sequence ID" value="MCP9761957.1"/>
    <property type="molecule type" value="Genomic_DNA"/>
</dbReference>
<dbReference type="Proteomes" id="UP001204144">
    <property type="component" value="Unassembled WGS sequence"/>
</dbReference>
<name>A0AAE3GZ68_9BACT</name>
<dbReference type="InterPro" id="IPR052892">
    <property type="entry name" value="NA-targeting_endonuclease"/>
</dbReference>
<evidence type="ECO:0000259" key="1">
    <source>
        <dbReference type="SMART" id="SM00507"/>
    </source>
</evidence>
<dbReference type="GO" id="GO:0004519">
    <property type="term" value="F:endonuclease activity"/>
    <property type="evidence" value="ECO:0007669"/>
    <property type="project" value="UniProtKB-KW"/>
</dbReference>
<dbReference type="CDD" id="cd00085">
    <property type="entry name" value="HNHc"/>
    <property type="match status" value="1"/>
</dbReference>
<dbReference type="SMART" id="SM00507">
    <property type="entry name" value="HNHc"/>
    <property type="match status" value="1"/>
</dbReference>